<feature type="binding site" evidence="18">
    <location>
        <position position="169"/>
    </location>
    <ligand>
        <name>K(+)</name>
        <dbReference type="ChEBI" id="CHEBI:29103"/>
    </ligand>
</feature>
<gene>
    <name evidence="17" type="primary">nnrD</name>
    <name evidence="18" type="synonym">nnrE</name>
    <name evidence="22" type="ORF">PG915_23745</name>
</gene>
<evidence type="ECO:0000256" key="12">
    <source>
        <dbReference type="ARBA" id="ARBA00023239"/>
    </source>
</evidence>
<feature type="binding site" evidence="18">
    <location>
        <begin position="137"/>
        <end position="143"/>
    </location>
    <ligand>
        <name>(6S)-NADPHX</name>
        <dbReference type="ChEBI" id="CHEBI:64076"/>
    </ligand>
</feature>
<dbReference type="InterPro" id="IPR000631">
    <property type="entry name" value="CARKD"/>
</dbReference>
<evidence type="ECO:0000259" key="20">
    <source>
        <dbReference type="PROSITE" id="PS51383"/>
    </source>
</evidence>
<evidence type="ECO:0000256" key="16">
    <source>
        <dbReference type="ARBA" id="ARBA00049209"/>
    </source>
</evidence>
<comment type="function">
    <text evidence="17">Catalyzes the dehydration of the S-form of NAD(P)HX at the expense of ADP, which is converted to AMP. Together with NAD(P)HX epimerase, which catalyzes the epimerization of the S- and R-forms, the enzyme allows the repair of both epimers of NAD(P)HX, a damaged form of NAD(P)H that is a result of enzymatic or heat-dependent hydration.</text>
</comment>
<dbReference type="HAMAP" id="MF_01966">
    <property type="entry name" value="NADHX_epimerase"/>
    <property type="match status" value="1"/>
</dbReference>
<comment type="similarity">
    <text evidence="4 19">In the C-terminal section; belongs to the NnrD/CARKD family.</text>
</comment>
<comment type="similarity">
    <text evidence="3 19">In the N-terminal section; belongs to the NnrE/AIBP family.</text>
</comment>
<evidence type="ECO:0000256" key="1">
    <source>
        <dbReference type="ARBA" id="ARBA00000013"/>
    </source>
</evidence>
<keyword evidence="6 17" id="KW-0547">Nucleotide-binding</keyword>
<dbReference type="EC" id="4.2.1.136" evidence="19"/>
<feature type="binding site" evidence="17">
    <location>
        <position position="267"/>
    </location>
    <ligand>
        <name>(6S)-NADPHX</name>
        <dbReference type="ChEBI" id="CHEBI:64076"/>
    </ligand>
</feature>
<dbReference type="GO" id="GO:0110051">
    <property type="term" value="P:metabolite repair"/>
    <property type="evidence" value="ECO:0007669"/>
    <property type="project" value="TreeGrafter"/>
</dbReference>
<evidence type="ECO:0000256" key="5">
    <source>
        <dbReference type="ARBA" id="ARBA00022723"/>
    </source>
</evidence>
<comment type="similarity">
    <text evidence="17">Belongs to the NnrD/CARKD family.</text>
</comment>
<dbReference type="PIRSF" id="PIRSF017184">
    <property type="entry name" value="Nnr"/>
    <property type="match status" value="1"/>
</dbReference>
<comment type="catalytic activity">
    <reaction evidence="16 17 19">
        <text>(6S)-NADPHX + ADP = AMP + phosphate + NADPH + H(+)</text>
        <dbReference type="Rhea" id="RHEA:32235"/>
        <dbReference type="ChEBI" id="CHEBI:15378"/>
        <dbReference type="ChEBI" id="CHEBI:43474"/>
        <dbReference type="ChEBI" id="CHEBI:57783"/>
        <dbReference type="ChEBI" id="CHEBI:64076"/>
        <dbReference type="ChEBI" id="CHEBI:456215"/>
        <dbReference type="ChEBI" id="CHEBI:456216"/>
        <dbReference type="EC" id="4.2.1.136"/>
    </reaction>
</comment>
<dbReference type="GO" id="GO:0046872">
    <property type="term" value="F:metal ion binding"/>
    <property type="evidence" value="ECO:0007669"/>
    <property type="project" value="UniProtKB-UniRule"/>
</dbReference>
<evidence type="ECO:0000256" key="7">
    <source>
        <dbReference type="ARBA" id="ARBA00022840"/>
    </source>
</evidence>
<evidence type="ECO:0000256" key="6">
    <source>
        <dbReference type="ARBA" id="ARBA00022741"/>
    </source>
</evidence>
<dbReference type="InterPro" id="IPR017953">
    <property type="entry name" value="Carbohydrate_kinase_pred_CS"/>
</dbReference>
<protein>
    <recommendedName>
        <fullName evidence="19">Bifunctional NAD(P)H-hydrate repair enzyme</fullName>
    </recommendedName>
    <alternativeName>
        <fullName evidence="19">Nicotinamide nucleotide repair protein</fullName>
    </alternativeName>
    <domain>
        <recommendedName>
            <fullName evidence="19">ADP-dependent (S)-NAD(P)H-hydrate dehydratase</fullName>
            <ecNumber evidence="19">4.2.1.136</ecNumber>
        </recommendedName>
        <alternativeName>
            <fullName evidence="19">ADP-dependent NAD(P)HX dehydratase</fullName>
        </alternativeName>
    </domain>
    <domain>
        <recommendedName>
            <fullName evidence="19">NAD(P)H-hydrate epimerase</fullName>
            <ecNumber evidence="19">5.1.99.6</ecNumber>
        </recommendedName>
    </domain>
</protein>
<keyword evidence="10 17" id="KW-0520">NAD</keyword>
<evidence type="ECO:0000256" key="15">
    <source>
        <dbReference type="ARBA" id="ARBA00048238"/>
    </source>
</evidence>
<evidence type="ECO:0000256" key="11">
    <source>
        <dbReference type="ARBA" id="ARBA00023235"/>
    </source>
</evidence>
<feature type="binding site" evidence="17">
    <location>
        <position position="444"/>
    </location>
    <ligand>
        <name>AMP</name>
        <dbReference type="ChEBI" id="CHEBI:456215"/>
    </ligand>
</feature>
<dbReference type="Pfam" id="PF01256">
    <property type="entry name" value="Carb_kinase"/>
    <property type="match status" value="1"/>
</dbReference>
<dbReference type="PANTHER" id="PTHR12592:SF0">
    <property type="entry name" value="ATP-DEPENDENT (S)-NAD(P)H-HYDRATE DEHYDRATASE"/>
    <property type="match status" value="1"/>
</dbReference>
<dbReference type="RefSeq" id="WP_353499429.1">
    <property type="nucleotide sequence ID" value="NZ_CP115921.1"/>
</dbReference>
<comment type="caution">
    <text evidence="18">Lacks conserved residue(s) required for the propagation of feature annotation.</text>
</comment>
<keyword evidence="8 17" id="KW-0521">NADP</keyword>
<feature type="binding site" evidence="17">
    <location>
        <position position="379"/>
    </location>
    <ligand>
        <name>(6S)-NADPHX</name>
        <dbReference type="ChEBI" id="CHEBI:64076"/>
    </ligand>
</feature>
<dbReference type="InterPro" id="IPR030677">
    <property type="entry name" value="Nnr"/>
</dbReference>
<comment type="cofactor">
    <cofactor evidence="17">
        <name>Mg(2+)</name>
        <dbReference type="ChEBI" id="CHEBI:18420"/>
    </cofactor>
</comment>
<evidence type="ECO:0000256" key="13">
    <source>
        <dbReference type="ARBA" id="ARBA00023268"/>
    </source>
</evidence>
<dbReference type="GO" id="GO:0005524">
    <property type="term" value="F:ATP binding"/>
    <property type="evidence" value="ECO:0007669"/>
    <property type="project" value="UniProtKB-UniRule"/>
</dbReference>
<dbReference type="GO" id="GO:0046496">
    <property type="term" value="P:nicotinamide nucleotide metabolic process"/>
    <property type="evidence" value="ECO:0007669"/>
    <property type="project" value="UniProtKB-UniRule"/>
</dbReference>
<dbReference type="GO" id="GO:0052856">
    <property type="term" value="F:NAD(P)HX epimerase activity"/>
    <property type="evidence" value="ECO:0007669"/>
    <property type="project" value="UniProtKB-UniRule"/>
</dbReference>
<accession>A0AAU8BRX1</accession>
<name>A0AAU8BRX1_9VIBR</name>
<evidence type="ECO:0000256" key="19">
    <source>
        <dbReference type="PIRNR" id="PIRNR017184"/>
    </source>
</evidence>
<comment type="catalytic activity">
    <reaction evidence="15 17 19">
        <text>(6S)-NADHX + ADP = AMP + phosphate + NADH + H(+)</text>
        <dbReference type="Rhea" id="RHEA:32223"/>
        <dbReference type="ChEBI" id="CHEBI:15378"/>
        <dbReference type="ChEBI" id="CHEBI:43474"/>
        <dbReference type="ChEBI" id="CHEBI:57945"/>
        <dbReference type="ChEBI" id="CHEBI:64074"/>
        <dbReference type="ChEBI" id="CHEBI:456215"/>
        <dbReference type="ChEBI" id="CHEBI:456216"/>
        <dbReference type="EC" id="4.2.1.136"/>
    </reaction>
</comment>
<reference evidence="22" key="1">
    <citation type="submission" date="2023-01" db="EMBL/GenBank/DDBJ databases">
        <title>Vibrio sp. CB1-14 genome sequencing.</title>
        <authorList>
            <person name="Otstavnykh N."/>
            <person name="Isaeva M."/>
            <person name="Meleshko D."/>
        </authorList>
    </citation>
    <scope>NUCLEOTIDE SEQUENCE</scope>
    <source>
        <strain evidence="22">CB1-14</strain>
    </source>
</reference>
<dbReference type="PROSITE" id="PS51383">
    <property type="entry name" value="YJEF_C_3"/>
    <property type="match status" value="1"/>
</dbReference>
<evidence type="ECO:0000256" key="3">
    <source>
        <dbReference type="ARBA" id="ARBA00006001"/>
    </source>
</evidence>
<feature type="binding site" evidence="18">
    <location>
        <position position="166"/>
    </location>
    <ligand>
        <name>(6S)-NADPHX</name>
        <dbReference type="ChEBI" id="CHEBI:64076"/>
    </ligand>
</feature>
<evidence type="ECO:0000256" key="18">
    <source>
        <dbReference type="HAMAP-Rule" id="MF_01966"/>
    </source>
</evidence>
<organism evidence="22">
    <name type="scientific">Vibrio chaetopteri</name>
    <dbReference type="NCBI Taxonomy" id="3016528"/>
    <lineage>
        <taxon>Bacteria</taxon>
        <taxon>Pseudomonadati</taxon>
        <taxon>Pseudomonadota</taxon>
        <taxon>Gammaproteobacteria</taxon>
        <taxon>Vibrionales</taxon>
        <taxon>Vibrionaceae</taxon>
        <taxon>Vibrio</taxon>
    </lineage>
</organism>
<dbReference type="FunFam" id="3.40.50.10260:FF:000003">
    <property type="entry name" value="Multifunctional fusion protein"/>
    <property type="match status" value="1"/>
</dbReference>
<feature type="domain" description="YjeF C-terminal" evidence="20">
    <location>
        <begin position="232"/>
        <end position="504"/>
    </location>
</feature>
<evidence type="ECO:0000256" key="9">
    <source>
        <dbReference type="ARBA" id="ARBA00022958"/>
    </source>
</evidence>
<evidence type="ECO:0000256" key="14">
    <source>
        <dbReference type="ARBA" id="ARBA00025153"/>
    </source>
</evidence>
<comment type="function">
    <text evidence="14 19">Bifunctional enzyme that catalyzes the epimerization of the S- and R-forms of NAD(P)HX and the dehydration of the S-form of NAD(P)HX at the expense of ADP, which is converted to AMP. This allows the repair of both epimers of NAD(P)HX, a damaged form of NAD(P)H that is a result of enzymatic or heat-dependent hydration.</text>
</comment>
<dbReference type="NCBIfam" id="TIGR00196">
    <property type="entry name" value="yjeF_cterm"/>
    <property type="match status" value="1"/>
</dbReference>
<dbReference type="InterPro" id="IPR029056">
    <property type="entry name" value="Ribokinase-like"/>
</dbReference>
<feature type="binding site" evidence="18">
    <location>
        <position position="133"/>
    </location>
    <ligand>
        <name>K(+)</name>
        <dbReference type="ChEBI" id="CHEBI:29103"/>
    </ligand>
</feature>
<dbReference type="Gene3D" id="3.40.50.10260">
    <property type="entry name" value="YjeF N-terminal domain"/>
    <property type="match status" value="1"/>
</dbReference>
<dbReference type="PROSITE" id="PS01050">
    <property type="entry name" value="YJEF_C_2"/>
    <property type="match status" value="1"/>
</dbReference>
<keyword evidence="11 18" id="KW-0413">Isomerase</keyword>
<keyword evidence="12 17" id="KW-0456">Lyase</keyword>
<comment type="catalytic activity">
    <reaction evidence="1 18 19">
        <text>(6R)-NADHX = (6S)-NADHX</text>
        <dbReference type="Rhea" id="RHEA:32215"/>
        <dbReference type="ChEBI" id="CHEBI:64074"/>
        <dbReference type="ChEBI" id="CHEBI:64075"/>
        <dbReference type="EC" id="5.1.99.6"/>
    </reaction>
</comment>
<feature type="binding site" evidence="18">
    <location>
        <begin position="69"/>
        <end position="73"/>
    </location>
    <ligand>
        <name>(6S)-NADPHX</name>
        <dbReference type="ChEBI" id="CHEBI:64076"/>
    </ligand>
</feature>
<dbReference type="PANTHER" id="PTHR12592">
    <property type="entry name" value="ATP-DEPENDENT (S)-NAD(P)H-HYDRATE DEHYDRATASE FAMILY MEMBER"/>
    <property type="match status" value="1"/>
</dbReference>
<comment type="function">
    <text evidence="18">Catalyzes the epimerization of the S- and R-forms of NAD(P)HX, a damaged form of NAD(P)H that is a result of enzymatic or heat-dependent hydration. This is a prerequisite for the S-specific NAD(P)H-hydrate dehydratase to allow the repair of both epimers of NAD(P)HX.</text>
</comment>
<comment type="cofactor">
    <cofactor evidence="18 19">
        <name>K(+)</name>
        <dbReference type="ChEBI" id="CHEBI:29103"/>
    </cofactor>
    <text evidence="18 19">Binds 1 potassium ion per subunit.</text>
</comment>
<dbReference type="PROSITE" id="PS51385">
    <property type="entry name" value="YJEF_N"/>
    <property type="match status" value="1"/>
</dbReference>
<evidence type="ECO:0000313" key="22">
    <source>
        <dbReference type="EMBL" id="XCD18282.1"/>
    </source>
</evidence>
<dbReference type="HAMAP" id="MF_01965">
    <property type="entry name" value="NADHX_dehydratase"/>
    <property type="match status" value="1"/>
</dbReference>
<dbReference type="EC" id="5.1.99.6" evidence="19"/>
<feature type="binding site" evidence="17">
    <location>
        <begin position="416"/>
        <end position="420"/>
    </location>
    <ligand>
        <name>AMP</name>
        <dbReference type="ChEBI" id="CHEBI:456215"/>
    </ligand>
</feature>
<dbReference type="SUPFAM" id="SSF64153">
    <property type="entry name" value="YjeF N-terminal domain-like"/>
    <property type="match status" value="1"/>
</dbReference>
<dbReference type="InterPro" id="IPR004443">
    <property type="entry name" value="YjeF_N_dom"/>
</dbReference>
<dbReference type="GO" id="GO:0052855">
    <property type="term" value="F:ADP-dependent NAD(P)H-hydrate dehydratase activity"/>
    <property type="evidence" value="ECO:0007669"/>
    <property type="project" value="UniProtKB-UniRule"/>
</dbReference>
<comment type="similarity">
    <text evidence="18">Belongs to the NnrE/AIBP family.</text>
</comment>
<dbReference type="InterPro" id="IPR036652">
    <property type="entry name" value="YjeF_N_dom_sf"/>
</dbReference>
<evidence type="ECO:0000256" key="17">
    <source>
        <dbReference type="HAMAP-Rule" id="MF_01965"/>
    </source>
</evidence>
<feature type="domain" description="YjeF N-terminal" evidence="21">
    <location>
        <begin position="21"/>
        <end position="223"/>
    </location>
</feature>
<dbReference type="EMBL" id="CP115921">
    <property type="protein sequence ID" value="XCD18282.1"/>
    <property type="molecule type" value="Genomic_DNA"/>
</dbReference>
<feature type="binding site" evidence="17">
    <location>
        <position position="329"/>
    </location>
    <ligand>
        <name>(6S)-NADPHX</name>
        <dbReference type="ChEBI" id="CHEBI:64076"/>
    </ligand>
</feature>
<keyword evidence="9 18" id="KW-0630">Potassium</keyword>
<dbReference type="Pfam" id="PF03853">
    <property type="entry name" value="YjeF_N"/>
    <property type="match status" value="1"/>
</dbReference>
<keyword evidence="13" id="KW-0511">Multifunctional enzyme</keyword>
<comment type="subunit">
    <text evidence="17">Homotetramer.</text>
</comment>
<evidence type="ECO:0000259" key="21">
    <source>
        <dbReference type="PROSITE" id="PS51385"/>
    </source>
</evidence>
<evidence type="ECO:0000256" key="8">
    <source>
        <dbReference type="ARBA" id="ARBA00022857"/>
    </source>
</evidence>
<evidence type="ECO:0000256" key="4">
    <source>
        <dbReference type="ARBA" id="ARBA00009524"/>
    </source>
</evidence>
<dbReference type="KEGG" id="vck:PG915_23745"/>
<dbReference type="Gene3D" id="3.40.1190.20">
    <property type="match status" value="1"/>
</dbReference>
<comment type="catalytic activity">
    <reaction evidence="2 18 19">
        <text>(6R)-NADPHX = (6S)-NADPHX</text>
        <dbReference type="Rhea" id="RHEA:32227"/>
        <dbReference type="ChEBI" id="CHEBI:64076"/>
        <dbReference type="ChEBI" id="CHEBI:64077"/>
        <dbReference type="EC" id="5.1.99.6"/>
    </reaction>
</comment>
<feature type="binding site" evidence="17">
    <location>
        <position position="445"/>
    </location>
    <ligand>
        <name>(6S)-NADPHX</name>
        <dbReference type="ChEBI" id="CHEBI:64076"/>
    </ligand>
</feature>
<feature type="binding site" evidence="18">
    <location>
        <position position="70"/>
    </location>
    <ligand>
        <name>K(+)</name>
        <dbReference type="ChEBI" id="CHEBI:29103"/>
    </ligand>
</feature>
<keyword evidence="7 17" id="KW-0067">ATP-binding</keyword>
<dbReference type="SUPFAM" id="SSF53613">
    <property type="entry name" value="Ribokinase-like"/>
    <property type="match status" value="1"/>
</dbReference>
<proteinExistence type="inferred from homology"/>
<keyword evidence="5 18" id="KW-0479">Metal-binding</keyword>
<evidence type="ECO:0000256" key="2">
    <source>
        <dbReference type="ARBA" id="ARBA00000909"/>
    </source>
</evidence>
<dbReference type="NCBIfam" id="TIGR00197">
    <property type="entry name" value="yjeF_nterm"/>
    <property type="match status" value="1"/>
</dbReference>
<sequence length="508" mass="53283">MISTPSSHSSLPENLYTSNQVREGEVLAARACHVDMYSLMLRAGQAVFDELLHRYPNVKHILICCGKGNNGGDGYVVGKLALERDLAVTLWQVGSEKELKGDAATAHDAFVKAGGVMSSEQNTVPSSVDVIVDGLLGTGIKGEVRPYFAHLIERLNQAKVPIVAIDTPSGLNTDTGAVSGSAIVADYTVTFIGVKQGLVTGSARAHTGVLSFAGLGVDEVFAKQNTANALLAQSPWLEILKAKARDTHKGRQGSVLVVGGNDGMSGAAYLASCAALKSGAGLAATYVHPESCLAIRALLPEAMVSGSAADSVLLEQRSHWASALCIGPGLGRNHWGESVYKSAMQLSTKFNKPMVVDADGLYWLSVALEHMDNRVLTPHPGEAARLLGITSTQIEHDRFSAARHLQQKFGGVVVLKGAGTIICDGSTTVVCHAGNPGMATGGMGDVLAGVIASLLAQGYPVFKAAVLGTLVHSCAADRNARMKGEVGMLASDVLNDIRYVCSAKKWWD</sequence>
<dbReference type="AlphaFoldDB" id="A0AAU8BRX1"/>
<evidence type="ECO:0000256" key="10">
    <source>
        <dbReference type="ARBA" id="ARBA00023027"/>
    </source>
</evidence>
<dbReference type="CDD" id="cd01171">
    <property type="entry name" value="YXKO-related"/>
    <property type="match status" value="1"/>
</dbReference>